<accession>A0A418XND4</accession>
<gene>
    <name evidence="4" type="ORF">D3879_12330</name>
</gene>
<dbReference type="SUPFAM" id="SSF49764">
    <property type="entry name" value="HSP20-like chaperones"/>
    <property type="match status" value="1"/>
</dbReference>
<dbReference type="OrthoDB" id="9792695at2"/>
<dbReference type="CDD" id="cd06464">
    <property type="entry name" value="ACD_sHsps-like"/>
    <property type="match status" value="1"/>
</dbReference>
<evidence type="ECO:0000313" key="4">
    <source>
        <dbReference type="EMBL" id="RJG13968.1"/>
    </source>
</evidence>
<organism evidence="4 5">
    <name type="scientific">Pseudomonas cavernicola</name>
    <dbReference type="NCBI Taxonomy" id="2320866"/>
    <lineage>
        <taxon>Bacteria</taxon>
        <taxon>Pseudomonadati</taxon>
        <taxon>Pseudomonadota</taxon>
        <taxon>Gammaproteobacteria</taxon>
        <taxon>Pseudomonadales</taxon>
        <taxon>Pseudomonadaceae</taxon>
        <taxon>Pseudomonas</taxon>
    </lineage>
</organism>
<dbReference type="Pfam" id="PF00011">
    <property type="entry name" value="HSP20"/>
    <property type="match status" value="1"/>
</dbReference>
<keyword evidence="5" id="KW-1185">Reference proteome</keyword>
<dbReference type="InterPro" id="IPR002068">
    <property type="entry name" value="A-crystallin/Hsp20_dom"/>
</dbReference>
<evidence type="ECO:0000259" key="3">
    <source>
        <dbReference type="PROSITE" id="PS01031"/>
    </source>
</evidence>
<reference evidence="4 5" key="1">
    <citation type="submission" date="2018-09" db="EMBL/GenBank/DDBJ databases">
        <authorList>
            <person name="Zhu H."/>
        </authorList>
    </citation>
    <scope>NUCLEOTIDE SEQUENCE [LARGE SCALE GENOMIC DNA]</scope>
    <source>
        <strain evidence="4 5">K1S02-6</strain>
    </source>
</reference>
<evidence type="ECO:0000256" key="1">
    <source>
        <dbReference type="PROSITE-ProRule" id="PRU00285"/>
    </source>
</evidence>
<dbReference type="Gene3D" id="2.60.40.790">
    <property type="match status" value="1"/>
</dbReference>
<dbReference type="PROSITE" id="PS01031">
    <property type="entry name" value="SHSP"/>
    <property type="match status" value="1"/>
</dbReference>
<comment type="similarity">
    <text evidence="1 2">Belongs to the small heat shock protein (HSP20) family.</text>
</comment>
<dbReference type="InterPro" id="IPR008978">
    <property type="entry name" value="HSP20-like_chaperone"/>
</dbReference>
<evidence type="ECO:0000313" key="5">
    <source>
        <dbReference type="Proteomes" id="UP000284021"/>
    </source>
</evidence>
<dbReference type="AlphaFoldDB" id="A0A418XND4"/>
<dbReference type="PANTHER" id="PTHR11527">
    <property type="entry name" value="HEAT-SHOCK PROTEIN 20 FAMILY MEMBER"/>
    <property type="match status" value="1"/>
</dbReference>
<feature type="domain" description="SHSP" evidence="3">
    <location>
        <begin position="38"/>
        <end position="148"/>
    </location>
</feature>
<protein>
    <submittedName>
        <fullName evidence="4">Hsp20/alpha crystallin family protein</fullName>
    </submittedName>
</protein>
<dbReference type="RefSeq" id="WP_119954518.1">
    <property type="nucleotide sequence ID" value="NZ_QYUR01000002.1"/>
</dbReference>
<dbReference type="Proteomes" id="UP000284021">
    <property type="component" value="Unassembled WGS sequence"/>
</dbReference>
<proteinExistence type="inferred from homology"/>
<sequence>MYESLLNFPDSPFDELERMQRELQQAFGNAGRPGSIRALASGAFPPINVGSTPTAIEIYAFAPGIDPATLDVQIYHGLLSISGERASPENSEMHSVYANERFAGRFKRTVSLPEDADPDKVEAHYRDGVLHITVGRQKSAQPKRIAIQ</sequence>
<name>A0A418XND4_9PSED</name>
<evidence type="ECO:0000256" key="2">
    <source>
        <dbReference type="RuleBase" id="RU003616"/>
    </source>
</evidence>
<comment type="caution">
    <text evidence="4">The sequence shown here is derived from an EMBL/GenBank/DDBJ whole genome shotgun (WGS) entry which is preliminary data.</text>
</comment>
<dbReference type="EMBL" id="QYUR01000002">
    <property type="protein sequence ID" value="RJG13968.1"/>
    <property type="molecule type" value="Genomic_DNA"/>
</dbReference>
<dbReference type="InterPro" id="IPR031107">
    <property type="entry name" value="Small_HSP"/>
</dbReference>